<comment type="caution">
    <text evidence="1">The sequence shown here is derived from an EMBL/GenBank/DDBJ whole genome shotgun (WGS) entry which is preliminary data.</text>
</comment>
<name>A0A6L6J396_9RHOB</name>
<dbReference type="AlphaFoldDB" id="A0A6L6J396"/>
<evidence type="ECO:0000313" key="1">
    <source>
        <dbReference type="EMBL" id="MTH65862.1"/>
    </source>
</evidence>
<gene>
    <name evidence="1" type="ORF">GL284_16440</name>
</gene>
<dbReference type="EMBL" id="WMII01000018">
    <property type="protein sequence ID" value="MTH65862.1"/>
    <property type="molecule type" value="Genomic_DNA"/>
</dbReference>
<keyword evidence="2" id="KW-1185">Reference proteome</keyword>
<sequence length="120" mass="12909">MMIAGPVASLLPVVPALTNTETPVMALFREWKVAFDRVEDLVTDGWPQARINAEVDGINRILDRMIGAPSRDGRDVCAKLTAFTCDGECFLDDDGRLSRLILADARSVSNSGCVIDGGKG</sequence>
<dbReference type="Proteomes" id="UP000478740">
    <property type="component" value="Unassembled WGS sequence"/>
</dbReference>
<dbReference type="RefSeq" id="WP_155097804.1">
    <property type="nucleotide sequence ID" value="NZ_WMII01000018.1"/>
</dbReference>
<protein>
    <submittedName>
        <fullName evidence="1">Uncharacterized protein</fullName>
    </submittedName>
</protein>
<reference evidence="1 2" key="1">
    <citation type="submission" date="2019-11" db="EMBL/GenBank/DDBJ databases">
        <authorList>
            <person name="Dong K."/>
        </authorList>
    </citation>
    <scope>NUCLEOTIDE SEQUENCE [LARGE SCALE GENOMIC DNA]</scope>
    <source>
        <strain evidence="1 2">DK608</strain>
    </source>
</reference>
<organism evidence="1 2">
    <name type="scientific">Paracoccus shanxieyensis</name>
    <dbReference type="NCBI Taxonomy" id="2675752"/>
    <lineage>
        <taxon>Bacteria</taxon>
        <taxon>Pseudomonadati</taxon>
        <taxon>Pseudomonadota</taxon>
        <taxon>Alphaproteobacteria</taxon>
        <taxon>Rhodobacterales</taxon>
        <taxon>Paracoccaceae</taxon>
        <taxon>Paracoccus</taxon>
    </lineage>
</organism>
<evidence type="ECO:0000313" key="2">
    <source>
        <dbReference type="Proteomes" id="UP000478740"/>
    </source>
</evidence>
<accession>A0A6L6J396</accession>
<proteinExistence type="predicted"/>